<comment type="caution">
    <text evidence="6">The sequence shown here is derived from an EMBL/GenBank/DDBJ whole genome shotgun (WGS) entry which is preliminary data.</text>
</comment>
<evidence type="ECO:0000256" key="4">
    <source>
        <dbReference type="PROSITE-ProRule" id="PRU00134"/>
    </source>
</evidence>
<dbReference type="GO" id="GO:0008270">
    <property type="term" value="F:zinc ion binding"/>
    <property type="evidence" value="ECO:0007669"/>
    <property type="project" value="UniProtKB-KW"/>
</dbReference>
<evidence type="ECO:0000256" key="1">
    <source>
        <dbReference type="ARBA" id="ARBA00022723"/>
    </source>
</evidence>
<dbReference type="Gene3D" id="6.10.140.2220">
    <property type="match status" value="1"/>
</dbReference>
<dbReference type="PROSITE" id="PS01360">
    <property type="entry name" value="ZF_MYND_1"/>
    <property type="match status" value="1"/>
</dbReference>
<keyword evidence="2 4" id="KW-0863">Zinc-finger</keyword>
<feature type="domain" description="MYND-type" evidence="5">
    <location>
        <begin position="102"/>
        <end position="144"/>
    </location>
</feature>
<gene>
    <name evidence="6" type="ORF">C8F04DRAFT_1198096</name>
</gene>
<proteinExistence type="predicted"/>
<dbReference type="PROSITE" id="PS50865">
    <property type="entry name" value="ZF_MYND_2"/>
    <property type="match status" value="1"/>
</dbReference>
<protein>
    <recommendedName>
        <fullName evidence="5">MYND-type domain-containing protein</fullName>
    </recommendedName>
</protein>
<evidence type="ECO:0000259" key="5">
    <source>
        <dbReference type="PROSITE" id="PS50865"/>
    </source>
</evidence>
<dbReference type="SUPFAM" id="SSF144232">
    <property type="entry name" value="HIT/MYND zinc finger-like"/>
    <property type="match status" value="1"/>
</dbReference>
<accession>A0AAD6S2I3</accession>
<reference evidence="6" key="1">
    <citation type="submission" date="2023-03" db="EMBL/GenBank/DDBJ databases">
        <title>Massive genome expansion in bonnet fungi (Mycena s.s.) driven by repeated elements and novel gene families across ecological guilds.</title>
        <authorList>
            <consortium name="Lawrence Berkeley National Laboratory"/>
            <person name="Harder C.B."/>
            <person name="Miyauchi S."/>
            <person name="Viragh M."/>
            <person name="Kuo A."/>
            <person name="Thoen E."/>
            <person name="Andreopoulos B."/>
            <person name="Lu D."/>
            <person name="Skrede I."/>
            <person name="Drula E."/>
            <person name="Henrissat B."/>
            <person name="Morin E."/>
            <person name="Kohler A."/>
            <person name="Barry K."/>
            <person name="LaButti K."/>
            <person name="Morin E."/>
            <person name="Salamov A."/>
            <person name="Lipzen A."/>
            <person name="Mereny Z."/>
            <person name="Hegedus B."/>
            <person name="Baldrian P."/>
            <person name="Stursova M."/>
            <person name="Weitz H."/>
            <person name="Taylor A."/>
            <person name="Grigoriev I.V."/>
            <person name="Nagy L.G."/>
            <person name="Martin F."/>
            <person name="Kauserud H."/>
        </authorList>
    </citation>
    <scope>NUCLEOTIDE SEQUENCE</scope>
    <source>
        <strain evidence="6">CBHHK200</strain>
    </source>
</reference>
<dbReference type="Proteomes" id="UP001218188">
    <property type="component" value="Unassembled WGS sequence"/>
</dbReference>
<dbReference type="EMBL" id="JARJCM010000307">
    <property type="protein sequence ID" value="KAJ7019106.1"/>
    <property type="molecule type" value="Genomic_DNA"/>
</dbReference>
<organism evidence="6 7">
    <name type="scientific">Mycena alexandri</name>
    <dbReference type="NCBI Taxonomy" id="1745969"/>
    <lineage>
        <taxon>Eukaryota</taxon>
        <taxon>Fungi</taxon>
        <taxon>Dikarya</taxon>
        <taxon>Basidiomycota</taxon>
        <taxon>Agaricomycotina</taxon>
        <taxon>Agaricomycetes</taxon>
        <taxon>Agaricomycetidae</taxon>
        <taxon>Agaricales</taxon>
        <taxon>Marasmiineae</taxon>
        <taxon>Mycenaceae</taxon>
        <taxon>Mycena</taxon>
    </lineage>
</organism>
<dbReference type="Pfam" id="PF01753">
    <property type="entry name" value="zf-MYND"/>
    <property type="match status" value="1"/>
</dbReference>
<evidence type="ECO:0000256" key="2">
    <source>
        <dbReference type="ARBA" id="ARBA00022771"/>
    </source>
</evidence>
<name>A0AAD6S2I3_9AGAR</name>
<dbReference type="AlphaFoldDB" id="A0AAD6S2I3"/>
<dbReference type="InterPro" id="IPR002893">
    <property type="entry name" value="Znf_MYND"/>
</dbReference>
<sequence length="154" mass="18309">MSQKHFNYVIWEKVHRLWRTRNQWRDFLDNEWEWNEQSLKGGQTWPLYQQLYPFLANQPSGFDRKEYDKTARMIDRLKLTVFLLSAKTKRVKRQELDEIATCGHCKVNGSSIPHGLRVCSACRNEKYCSTECQKLAWKEHKAVCKASRKDDPGN</sequence>
<evidence type="ECO:0000256" key="3">
    <source>
        <dbReference type="ARBA" id="ARBA00022833"/>
    </source>
</evidence>
<keyword evidence="3" id="KW-0862">Zinc</keyword>
<keyword evidence="7" id="KW-1185">Reference proteome</keyword>
<keyword evidence="1" id="KW-0479">Metal-binding</keyword>
<evidence type="ECO:0000313" key="6">
    <source>
        <dbReference type="EMBL" id="KAJ7019106.1"/>
    </source>
</evidence>
<evidence type="ECO:0000313" key="7">
    <source>
        <dbReference type="Proteomes" id="UP001218188"/>
    </source>
</evidence>